<sequence>MMPTTGAILLAGGRASRLGGLDKPLFEVQGRPLLQRAVDAAAGCDPVVIVGPRRPGIDGAPRIRSLVWLREDPPFSGPAAAIVAALDHLSEPDDGAHGPASPSWLFVLAADLVDPVAAVTRLHAARATSSDGDARGGFCLSDGDARPQWLTGLYPVDELRAAARALPGRGVNAPARALLAPLGAVVLAAPTDATIDIDTWDDVARTGAVAPVRAAAPAPPVGTLTSPPSQLALPEGDLMSDRTLPPEALDAWAAALRERFGLAEDDLPISLILDLARDVANGVARPAAPFSAFVAGLVAGLAGGTPDDVRTAVAAVVDLATAWDGAPGGTH</sequence>
<name>A0A9W6HJU1_9MICO</name>
<proteinExistence type="predicted"/>
<comment type="caution">
    <text evidence="4">The sequence shown here is derived from an EMBL/GenBank/DDBJ whole genome shotgun (WGS) entry which is preliminary data.</text>
</comment>
<evidence type="ECO:0000259" key="2">
    <source>
        <dbReference type="Pfam" id="PF12804"/>
    </source>
</evidence>
<protein>
    <recommendedName>
        <fullName evidence="6">Molybdenum cofactor guanylyltransferase</fullName>
    </recommendedName>
</protein>
<dbReference type="PANTHER" id="PTHR19136:SF81">
    <property type="entry name" value="MOLYBDENUM COFACTOR GUANYLYLTRANSFERASE"/>
    <property type="match status" value="1"/>
</dbReference>
<dbReference type="InterPro" id="IPR045598">
    <property type="entry name" value="DUF6457"/>
</dbReference>
<dbReference type="GO" id="GO:0016779">
    <property type="term" value="F:nucleotidyltransferase activity"/>
    <property type="evidence" value="ECO:0007669"/>
    <property type="project" value="UniProtKB-ARBA"/>
</dbReference>
<accession>A0A9W6HJU1</accession>
<feature type="domain" description="MobA-like NTP transferase" evidence="2">
    <location>
        <begin position="7"/>
        <end position="171"/>
    </location>
</feature>
<organism evidence="4 5">
    <name type="scientific">Microbacterium dextranolyticum</name>
    <dbReference type="NCBI Taxonomy" id="36806"/>
    <lineage>
        <taxon>Bacteria</taxon>
        <taxon>Bacillati</taxon>
        <taxon>Actinomycetota</taxon>
        <taxon>Actinomycetes</taxon>
        <taxon>Micrococcales</taxon>
        <taxon>Microbacteriaceae</taxon>
        <taxon>Microbacterium</taxon>
    </lineage>
</organism>
<reference evidence="4" key="1">
    <citation type="journal article" date="2014" name="Int. J. Syst. Evol. Microbiol.">
        <title>Complete genome sequence of Corynebacterium casei LMG S-19264T (=DSM 44701T), isolated from a smear-ripened cheese.</title>
        <authorList>
            <consortium name="US DOE Joint Genome Institute (JGI-PGF)"/>
            <person name="Walter F."/>
            <person name="Albersmeier A."/>
            <person name="Kalinowski J."/>
            <person name="Ruckert C."/>
        </authorList>
    </citation>
    <scope>NUCLEOTIDE SEQUENCE</scope>
    <source>
        <strain evidence="4">VKM Ac-1940</strain>
    </source>
</reference>
<dbReference type="Pfam" id="PF20058">
    <property type="entry name" value="DUF6457"/>
    <property type="match status" value="1"/>
</dbReference>
<dbReference type="SUPFAM" id="SSF53448">
    <property type="entry name" value="Nucleotide-diphospho-sugar transferases"/>
    <property type="match status" value="1"/>
</dbReference>
<feature type="domain" description="DUF6457" evidence="3">
    <location>
        <begin position="245"/>
        <end position="325"/>
    </location>
</feature>
<dbReference type="RefSeq" id="WP_239531694.1">
    <property type="nucleotide sequence ID" value="NZ_BAAAUR010000008.1"/>
</dbReference>
<dbReference type="Gene3D" id="3.90.550.10">
    <property type="entry name" value="Spore Coat Polysaccharide Biosynthesis Protein SpsA, Chain A"/>
    <property type="match status" value="1"/>
</dbReference>
<dbReference type="Proteomes" id="UP001142291">
    <property type="component" value="Unassembled WGS sequence"/>
</dbReference>
<dbReference type="Pfam" id="PF12804">
    <property type="entry name" value="NTP_transf_3"/>
    <property type="match status" value="1"/>
</dbReference>
<dbReference type="InterPro" id="IPR029044">
    <property type="entry name" value="Nucleotide-diphossugar_trans"/>
</dbReference>
<dbReference type="InterPro" id="IPR025877">
    <property type="entry name" value="MobA-like_NTP_Trfase"/>
</dbReference>
<reference evidence="4" key="2">
    <citation type="submission" date="2023-01" db="EMBL/GenBank/DDBJ databases">
        <authorList>
            <person name="Sun Q."/>
            <person name="Evtushenko L."/>
        </authorList>
    </citation>
    <scope>NUCLEOTIDE SEQUENCE</scope>
    <source>
        <strain evidence="4">VKM Ac-1940</strain>
    </source>
</reference>
<gene>
    <name evidence="4" type="ORF">GCM10017591_05670</name>
</gene>
<keyword evidence="1" id="KW-0808">Transferase</keyword>
<evidence type="ECO:0000256" key="1">
    <source>
        <dbReference type="ARBA" id="ARBA00022679"/>
    </source>
</evidence>
<evidence type="ECO:0000259" key="3">
    <source>
        <dbReference type="Pfam" id="PF20058"/>
    </source>
</evidence>
<evidence type="ECO:0008006" key="6">
    <source>
        <dbReference type="Google" id="ProtNLM"/>
    </source>
</evidence>
<dbReference type="PANTHER" id="PTHR19136">
    <property type="entry name" value="MOLYBDENUM COFACTOR GUANYLYLTRANSFERASE"/>
    <property type="match status" value="1"/>
</dbReference>
<dbReference type="EMBL" id="BSER01000002">
    <property type="protein sequence ID" value="GLJ94506.1"/>
    <property type="molecule type" value="Genomic_DNA"/>
</dbReference>
<evidence type="ECO:0000313" key="5">
    <source>
        <dbReference type="Proteomes" id="UP001142291"/>
    </source>
</evidence>
<evidence type="ECO:0000313" key="4">
    <source>
        <dbReference type="EMBL" id="GLJ94506.1"/>
    </source>
</evidence>
<keyword evidence="5" id="KW-1185">Reference proteome</keyword>
<dbReference type="AlphaFoldDB" id="A0A9W6HJU1"/>